<gene>
    <name evidence="1" type="ORF">O3G_MSEX009673</name>
</gene>
<dbReference type="EMBL" id="JH668509">
    <property type="protein sequence ID" value="KAG6456303.1"/>
    <property type="molecule type" value="Genomic_DNA"/>
</dbReference>
<accession>A0A922CSH8</accession>
<proteinExistence type="predicted"/>
<evidence type="ECO:0000313" key="2">
    <source>
        <dbReference type="Proteomes" id="UP000791440"/>
    </source>
</evidence>
<reference evidence="1" key="2">
    <citation type="submission" date="2020-12" db="EMBL/GenBank/DDBJ databases">
        <authorList>
            <person name="Kanost M."/>
        </authorList>
    </citation>
    <scope>NUCLEOTIDE SEQUENCE</scope>
</reference>
<name>A0A922CSH8_MANSE</name>
<evidence type="ECO:0000313" key="1">
    <source>
        <dbReference type="EMBL" id="KAG6456303.1"/>
    </source>
</evidence>
<dbReference type="AlphaFoldDB" id="A0A922CSH8"/>
<keyword evidence="2" id="KW-1185">Reference proteome</keyword>
<organism evidence="1 2">
    <name type="scientific">Manduca sexta</name>
    <name type="common">Tobacco hawkmoth</name>
    <name type="synonym">Tobacco hornworm</name>
    <dbReference type="NCBI Taxonomy" id="7130"/>
    <lineage>
        <taxon>Eukaryota</taxon>
        <taxon>Metazoa</taxon>
        <taxon>Ecdysozoa</taxon>
        <taxon>Arthropoda</taxon>
        <taxon>Hexapoda</taxon>
        <taxon>Insecta</taxon>
        <taxon>Pterygota</taxon>
        <taxon>Neoptera</taxon>
        <taxon>Endopterygota</taxon>
        <taxon>Lepidoptera</taxon>
        <taxon>Glossata</taxon>
        <taxon>Ditrysia</taxon>
        <taxon>Bombycoidea</taxon>
        <taxon>Sphingidae</taxon>
        <taxon>Sphinginae</taxon>
        <taxon>Sphingini</taxon>
        <taxon>Manduca</taxon>
    </lineage>
</organism>
<feature type="non-terminal residue" evidence="1">
    <location>
        <position position="1"/>
    </location>
</feature>
<dbReference type="Proteomes" id="UP000791440">
    <property type="component" value="Unassembled WGS sequence"/>
</dbReference>
<sequence>FIVAELLTCCLLENRLLYPGPPKKSFEKEAQIEFRQELNYTQYAVQGLGMDSGSKTTNN</sequence>
<reference evidence="1" key="1">
    <citation type="journal article" date="2016" name="Insect Biochem. Mol. Biol.">
        <title>Multifaceted biological insights from a draft genome sequence of the tobacco hornworm moth, Manduca sexta.</title>
        <authorList>
            <person name="Kanost M.R."/>
            <person name="Arrese E.L."/>
            <person name="Cao X."/>
            <person name="Chen Y.R."/>
            <person name="Chellapilla S."/>
            <person name="Goldsmith M.R."/>
            <person name="Grosse-Wilde E."/>
            <person name="Heckel D.G."/>
            <person name="Herndon N."/>
            <person name="Jiang H."/>
            <person name="Papanicolaou A."/>
            <person name="Qu J."/>
            <person name="Soulages J.L."/>
            <person name="Vogel H."/>
            <person name="Walters J."/>
            <person name="Waterhouse R.M."/>
            <person name="Ahn S.J."/>
            <person name="Almeida F.C."/>
            <person name="An C."/>
            <person name="Aqrawi P."/>
            <person name="Bretschneider A."/>
            <person name="Bryant W.B."/>
            <person name="Bucks S."/>
            <person name="Chao H."/>
            <person name="Chevignon G."/>
            <person name="Christen J.M."/>
            <person name="Clarke D.F."/>
            <person name="Dittmer N.T."/>
            <person name="Ferguson L.C.F."/>
            <person name="Garavelou S."/>
            <person name="Gordon K.H.J."/>
            <person name="Gunaratna R.T."/>
            <person name="Han Y."/>
            <person name="Hauser F."/>
            <person name="He Y."/>
            <person name="Heidel-Fischer H."/>
            <person name="Hirsh A."/>
            <person name="Hu Y."/>
            <person name="Jiang H."/>
            <person name="Kalra D."/>
            <person name="Klinner C."/>
            <person name="Konig C."/>
            <person name="Kovar C."/>
            <person name="Kroll A.R."/>
            <person name="Kuwar S.S."/>
            <person name="Lee S.L."/>
            <person name="Lehman R."/>
            <person name="Li K."/>
            <person name="Li Z."/>
            <person name="Liang H."/>
            <person name="Lovelace S."/>
            <person name="Lu Z."/>
            <person name="Mansfield J.H."/>
            <person name="McCulloch K.J."/>
            <person name="Mathew T."/>
            <person name="Morton B."/>
            <person name="Muzny D.M."/>
            <person name="Neunemann D."/>
            <person name="Ongeri F."/>
            <person name="Pauchet Y."/>
            <person name="Pu L.L."/>
            <person name="Pyrousis I."/>
            <person name="Rao X.J."/>
            <person name="Redding A."/>
            <person name="Roesel C."/>
            <person name="Sanchez-Gracia A."/>
            <person name="Schaack S."/>
            <person name="Shukla A."/>
            <person name="Tetreau G."/>
            <person name="Wang Y."/>
            <person name="Xiong G.H."/>
            <person name="Traut W."/>
            <person name="Walsh T.K."/>
            <person name="Worley K.C."/>
            <person name="Wu D."/>
            <person name="Wu W."/>
            <person name="Wu Y.Q."/>
            <person name="Zhang X."/>
            <person name="Zou Z."/>
            <person name="Zucker H."/>
            <person name="Briscoe A.D."/>
            <person name="Burmester T."/>
            <person name="Clem R.J."/>
            <person name="Feyereisen R."/>
            <person name="Grimmelikhuijzen C.J.P."/>
            <person name="Hamodrakas S.J."/>
            <person name="Hansson B.S."/>
            <person name="Huguet E."/>
            <person name="Jermiin L.S."/>
            <person name="Lan Q."/>
            <person name="Lehman H.K."/>
            <person name="Lorenzen M."/>
            <person name="Merzendorfer H."/>
            <person name="Michalopoulos I."/>
            <person name="Morton D.B."/>
            <person name="Muthukrishnan S."/>
            <person name="Oakeshott J.G."/>
            <person name="Palmer W."/>
            <person name="Park Y."/>
            <person name="Passarelli A.L."/>
            <person name="Rozas J."/>
            <person name="Schwartz L.M."/>
            <person name="Smith W."/>
            <person name="Southgate A."/>
            <person name="Vilcinskas A."/>
            <person name="Vogt R."/>
            <person name="Wang P."/>
            <person name="Werren J."/>
            <person name="Yu X.Q."/>
            <person name="Zhou J.J."/>
            <person name="Brown S.J."/>
            <person name="Scherer S.E."/>
            <person name="Richards S."/>
            <person name="Blissard G.W."/>
        </authorList>
    </citation>
    <scope>NUCLEOTIDE SEQUENCE</scope>
</reference>
<protein>
    <submittedName>
        <fullName evidence="1">Uncharacterized protein</fullName>
    </submittedName>
</protein>
<comment type="caution">
    <text evidence="1">The sequence shown here is derived from an EMBL/GenBank/DDBJ whole genome shotgun (WGS) entry which is preliminary data.</text>
</comment>